<evidence type="ECO:0000313" key="2">
    <source>
        <dbReference type="Proteomes" id="UP000247903"/>
    </source>
</evidence>
<dbReference type="AlphaFoldDB" id="A0A2V4BSW2"/>
<protein>
    <recommendedName>
        <fullName evidence="3">Barstar (barnase inhibitor) domain-containing protein</fullName>
    </recommendedName>
</protein>
<dbReference type="Proteomes" id="UP000247903">
    <property type="component" value="Unassembled WGS sequence"/>
</dbReference>
<comment type="caution">
    <text evidence="1">The sequence shown here is derived from an EMBL/GenBank/DDBJ whole genome shotgun (WGS) entry which is preliminary data.</text>
</comment>
<proteinExistence type="predicted"/>
<keyword evidence="2" id="KW-1185">Reference proteome</keyword>
<gene>
    <name evidence="1" type="ORF">DMB65_02830</name>
</gene>
<reference evidence="1 2" key="1">
    <citation type="submission" date="2018-05" db="EMBL/GenBank/DDBJ databases">
        <title>Flavobacterium sp. strain IMCC34759, incomplete genome.</title>
        <authorList>
            <person name="Joung Y."/>
            <person name="Cho J."/>
        </authorList>
    </citation>
    <scope>NUCLEOTIDE SEQUENCE [LARGE SCALE GENOMIC DNA]</scope>
    <source>
        <strain evidence="1 2">IMCC34759</strain>
    </source>
</reference>
<sequence length="239" mass="28425">MNKEILEIRIVFNNVIIGYCSYLKLEKEMYTSASFFSLKDFHFLKEVTFNQEDVVNIQIYYYNKFNVKIHLLDFGIFVIDDLIQDEYLKIFGLLIPIDGTIYDQRIIDIFYKWQNNEDIDWWKMDKDYKKSYIYCCGSWSGLSKEVSRKDYIIDCSIVNEELDFYYLLASTFFGNRGYFGDYTYTLGDCLTEIYTNSTSLANLKVDFLHHEKIIKVLGLDVFNEICFLFENSGVKILKK</sequence>
<evidence type="ECO:0008006" key="3">
    <source>
        <dbReference type="Google" id="ProtNLM"/>
    </source>
</evidence>
<organism evidence="1 2">
    <name type="scientific">Flavobacterium cheongpyeongense</name>
    <dbReference type="NCBI Taxonomy" id="2212651"/>
    <lineage>
        <taxon>Bacteria</taxon>
        <taxon>Pseudomonadati</taxon>
        <taxon>Bacteroidota</taxon>
        <taxon>Flavobacteriia</taxon>
        <taxon>Flavobacteriales</taxon>
        <taxon>Flavobacteriaceae</taxon>
        <taxon>Flavobacterium</taxon>
    </lineage>
</organism>
<dbReference type="EMBL" id="QJHK01000002">
    <property type="protein sequence ID" value="PXY42186.1"/>
    <property type="molecule type" value="Genomic_DNA"/>
</dbReference>
<dbReference type="OrthoDB" id="4793808at2"/>
<dbReference type="RefSeq" id="WP_110305159.1">
    <property type="nucleotide sequence ID" value="NZ_QJHK01000002.1"/>
</dbReference>
<evidence type="ECO:0000313" key="1">
    <source>
        <dbReference type="EMBL" id="PXY42186.1"/>
    </source>
</evidence>
<accession>A0A2V4BSW2</accession>
<name>A0A2V4BSW2_9FLAO</name>